<accession>A0ABR2MJ87</accession>
<proteinExistence type="inferred from homology"/>
<reference evidence="7 8" key="1">
    <citation type="journal article" date="2022" name="Nat. Plants">
        <title>Genomes of leafy and leafless Platanthera orchids illuminate the evolution of mycoheterotrophy.</title>
        <authorList>
            <person name="Li M.H."/>
            <person name="Liu K.W."/>
            <person name="Li Z."/>
            <person name="Lu H.C."/>
            <person name="Ye Q.L."/>
            <person name="Zhang D."/>
            <person name="Wang J.Y."/>
            <person name="Li Y.F."/>
            <person name="Zhong Z.M."/>
            <person name="Liu X."/>
            <person name="Yu X."/>
            <person name="Liu D.K."/>
            <person name="Tu X.D."/>
            <person name="Liu B."/>
            <person name="Hao Y."/>
            <person name="Liao X.Y."/>
            <person name="Jiang Y.T."/>
            <person name="Sun W.H."/>
            <person name="Chen J."/>
            <person name="Chen Y.Q."/>
            <person name="Ai Y."/>
            <person name="Zhai J.W."/>
            <person name="Wu S.S."/>
            <person name="Zhou Z."/>
            <person name="Hsiao Y.Y."/>
            <person name="Wu W.L."/>
            <person name="Chen Y.Y."/>
            <person name="Lin Y.F."/>
            <person name="Hsu J.L."/>
            <person name="Li C.Y."/>
            <person name="Wang Z.W."/>
            <person name="Zhao X."/>
            <person name="Zhong W.Y."/>
            <person name="Ma X.K."/>
            <person name="Ma L."/>
            <person name="Huang J."/>
            <person name="Chen G.Z."/>
            <person name="Huang M.Z."/>
            <person name="Huang L."/>
            <person name="Peng D.H."/>
            <person name="Luo Y.B."/>
            <person name="Zou S.Q."/>
            <person name="Chen S.P."/>
            <person name="Lan S."/>
            <person name="Tsai W.C."/>
            <person name="Van de Peer Y."/>
            <person name="Liu Z.J."/>
        </authorList>
    </citation>
    <scope>NUCLEOTIDE SEQUENCE [LARGE SCALE GENOMIC DNA]</scope>
    <source>
        <strain evidence="7">Lor288</strain>
    </source>
</reference>
<evidence type="ECO:0000256" key="4">
    <source>
        <dbReference type="ARBA" id="ARBA00022989"/>
    </source>
</evidence>
<keyword evidence="8" id="KW-1185">Reference proteome</keyword>
<dbReference type="PANTHER" id="PTHR13193:SF0">
    <property type="entry name" value="PAT COMPLEX SUBUNIT ASTERIX"/>
    <property type="match status" value="1"/>
</dbReference>
<keyword evidence="5 6" id="KW-0472">Membrane</keyword>
<evidence type="ECO:0000313" key="8">
    <source>
        <dbReference type="Proteomes" id="UP001412067"/>
    </source>
</evidence>
<gene>
    <name evidence="7" type="ORF">KSP40_PGU012643</name>
</gene>
<evidence type="ECO:0000256" key="1">
    <source>
        <dbReference type="ARBA" id="ARBA00004370"/>
    </source>
</evidence>
<dbReference type="PANTHER" id="PTHR13193">
    <property type="entry name" value="CGI-140"/>
    <property type="match status" value="1"/>
</dbReference>
<comment type="subcellular location">
    <subcellularLocation>
        <location evidence="1">Membrane</location>
    </subcellularLocation>
</comment>
<organism evidence="7 8">
    <name type="scientific">Platanthera guangdongensis</name>
    <dbReference type="NCBI Taxonomy" id="2320717"/>
    <lineage>
        <taxon>Eukaryota</taxon>
        <taxon>Viridiplantae</taxon>
        <taxon>Streptophyta</taxon>
        <taxon>Embryophyta</taxon>
        <taxon>Tracheophyta</taxon>
        <taxon>Spermatophyta</taxon>
        <taxon>Magnoliopsida</taxon>
        <taxon>Liliopsida</taxon>
        <taxon>Asparagales</taxon>
        <taxon>Orchidaceae</taxon>
        <taxon>Orchidoideae</taxon>
        <taxon>Orchideae</taxon>
        <taxon>Orchidinae</taxon>
        <taxon>Platanthera</taxon>
    </lineage>
</organism>
<comment type="similarity">
    <text evidence="2">Belongs to the Asterix family.</text>
</comment>
<keyword evidence="4 6" id="KW-1133">Transmembrane helix</keyword>
<evidence type="ECO:0000256" key="6">
    <source>
        <dbReference type="SAM" id="Phobius"/>
    </source>
</evidence>
<dbReference type="EMBL" id="JBBWWR010000007">
    <property type="protein sequence ID" value="KAK8963922.1"/>
    <property type="molecule type" value="Genomic_DNA"/>
</dbReference>
<sequence>MGLNVWFLLFVAHLIIHIEYLGSHGQIFAGAVSDFYKLCSWLAIIFCAQSLVNMRNFESDLKQISMAMILLVTLLLSLWERKRTKTACGHHSASVPQILLEKRTKVGGSKSCFIIDDTIM</sequence>
<evidence type="ECO:0000313" key="7">
    <source>
        <dbReference type="EMBL" id="KAK8963922.1"/>
    </source>
</evidence>
<dbReference type="Proteomes" id="UP001412067">
    <property type="component" value="Unassembled WGS sequence"/>
</dbReference>
<name>A0ABR2MJ87_9ASPA</name>
<protein>
    <submittedName>
        <fullName evidence="7">Protein Asterix</fullName>
    </submittedName>
</protein>
<dbReference type="Pfam" id="PF03669">
    <property type="entry name" value="ASTER"/>
    <property type="match status" value="1"/>
</dbReference>
<feature type="transmembrane region" description="Helical" evidence="6">
    <location>
        <begin position="6"/>
        <end position="23"/>
    </location>
</feature>
<comment type="caution">
    <text evidence="7">The sequence shown here is derived from an EMBL/GenBank/DDBJ whole genome shotgun (WGS) entry which is preliminary data.</text>
</comment>
<evidence type="ECO:0000256" key="3">
    <source>
        <dbReference type="ARBA" id="ARBA00022692"/>
    </source>
</evidence>
<evidence type="ECO:0000256" key="5">
    <source>
        <dbReference type="ARBA" id="ARBA00023136"/>
    </source>
</evidence>
<evidence type="ECO:0000256" key="2">
    <source>
        <dbReference type="ARBA" id="ARBA00009066"/>
    </source>
</evidence>
<keyword evidence="3 6" id="KW-0812">Transmembrane</keyword>
<feature type="transmembrane region" description="Helical" evidence="6">
    <location>
        <begin position="64"/>
        <end position="79"/>
    </location>
</feature>
<dbReference type="InterPro" id="IPR005351">
    <property type="entry name" value="ASTER"/>
</dbReference>